<organism evidence="1 2">
    <name type="scientific">Molorchus minor</name>
    <dbReference type="NCBI Taxonomy" id="1323400"/>
    <lineage>
        <taxon>Eukaryota</taxon>
        <taxon>Metazoa</taxon>
        <taxon>Ecdysozoa</taxon>
        <taxon>Arthropoda</taxon>
        <taxon>Hexapoda</taxon>
        <taxon>Insecta</taxon>
        <taxon>Pterygota</taxon>
        <taxon>Neoptera</taxon>
        <taxon>Endopterygota</taxon>
        <taxon>Coleoptera</taxon>
        <taxon>Polyphaga</taxon>
        <taxon>Cucujiformia</taxon>
        <taxon>Chrysomeloidea</taxon>
        <taxon>Cerambycidae</taxon>
        <taxon>Lamiinae</taxon>
        <taxon>Monochamini</taxon>
        <taxon>Molorchus</taxon>
    </lineage>
</organism>
<sequence>MYISIVHSPSSCLSDKEEDEIYGFGYGVFAAQIARQQQQRLMGYAPTSHQPLLLQQQHNYQTDGNNRLLLSPNHEIISNLQL</sequence>
<keyword evidence="2" id="KW-1185">Reference proteome</keyword>
<evidence type="ECO:0000313" key="2">
    <source>
        <dbReference type="Proteomes" id="UP001162164"/>
    </source>
</evidence>
<reference evidence="1" key="1">
    <citation type="journal article" date="2023" name="Insect Mol. Biol.">
        <title>Genome sequencing provides insights into the evolution of gene families encoding plant cell wall-degrading enzymes in longhorned beetles.</title>
        <authorList>
            <person name="Shin N.R."/>
            <person name="Okamura Y."/>
            <person name="Kirsch R."/>
            <person name="Pauchet Y."/>
        </authorList>
    </citation>
    <scope>NUCLEOTIDE SEQUENCE</scope>
    <source>
        <strain evidence="1">MMC_N1</strain>
    </source>
</reference>
<gene>
    <name evidence="1" type="ORF">NQ317_000966</name>
</gene>
<proteinExistence type="predicted"/>
<comment type="caution">
    <text evidence="1">The sequence shown here is derived from an EMBL/GenBank/DDBJ whole genome shotgun (WGS) entry which is preliminary data.</text>
</comment>
<protein>
    <submittedName>
        <fullName evidence="1">Uncharacterized protein</fullName>
    </submittedName>
</protein>
<accession>A0ABQ9IW46</accession>
<dbReference type="EMBL" id="JAPWTJ010002170">
    <property type="protein sequence ID" value="KAJ8967587.1"/>
    <property type="molecule type" value="Genomic_DNA"/>
</dbReference>
<name>A0ABQ9IW46_9CUCU</name>
<evidence type="ECO:0000313" key="1">
    <source>
        <dbReference type="EMBL" id="KAJ8967587.1"/>
    </source>
</evidence>
<dbReference type="Proteomes" id="UP001162164">
    <property type="component" value="Unassembled WGS sequence"/>
</dbReference>